<dbReference type="RefSeq" id="WP_109618238.1">
    <property type="nucleotide sequence ID" value="NZ_PPEI02000001.1"/>
</dbReference>
<accession>A0A316X8M6</accession>
<feature type="compositionally biased region" description="Low complexity" evidence="1">
    <location>
        <begin position="218"/>
        <end position="228"/>
    </location>
</feature>
<organism evidence="2 3">
    <name type="scientific">Chryseobacterium oncorhynchi</name>
    <dbReference type="NCBI Taxonomy" id="741074"/>
    <lineage>
        <taxon>Bacteria</taxon>
        <taxon>Pseudomonadati</taxon>
        <taxon>Bacteroidota</taxon>
        <taxon>Flavobacteriia</taxon>
        <taxon>Flavobacteriales</taxon>
        <taxon>Weeksellaceae</taxon>
        <taxon>Chryseobacterium group</taxon>
        <taxon>Chryseobacterium</taxon>
    </lineage>
</organism>
<dbReference type="OrthoDB" id="1259378at2"/>
<feature type="compositionally biased region" description="Polar residues" evidence="1">
    <location>
        <begin position="229"/>
        <end position="241"/>
    </location>
</feature>
<comment type="caution">
    <text evidence="2">The sequence shown here is derived from an EMBL/GenBank/DDBJ whole genome shotgun (WGS) entry which is preliminary data.</text>
</comment>
<reference evidence="2" key="1">
    <citation type="submission" date="2018-04" db="EMBL/GenBank/DDBJ databases">
        <title>Draft Genome Sequences of Chryseobacterium lactis NCTC11390T isolated from milk, Chryseobacterium oncorhynchi 701B-08T from rainbow trout, and Chryseobacterium viscerum 687B-08T from diseased fish.</title>
        <authorList>
            <person name="Jeong J.-J."/>
            <person name="Lee Y.J."/>
            <person name="Pathiraja D."/>
            <person name="Park B."/>
            <person name="Choi I.-G."/>
            <person name="Kim K.D."/>
        </authorList>
    </citation>
    <scope>NUCLEOTIDE SEQUENCE [LARGE SCALE GENOMIC DNA]</scope>
    <source>
        <strain evidence="2">701B-08</strain>
    </source>
</reference>
<sequence length="449" mass="49295">MKKNLVYGLLLLSTLSVSLNSCRTDEMLTSTEQTQKEKIAFFERFEKEKSLSKNAESNNYALPFGNSMLAYFNNYPEKKTELENRYGTVDLSVSSQDIGGDDGDNRKLLFFPMLKDGKVTAVIAGVINAERDYLYFDVHQNTNSDVIYLINKFQHYYDTKTVSRNSNNPIDVGEVIIRVTRPVKLTMYDVWSGGGGIGSGGHDMGGGPGDYGGGGSGSTPNTPNTTNPCEQTKNIVNNSKSKPAIDSLKQQSKLSDEKEKGFKVNSDGTTTQINSGKHEVDLGDAAGYLGGYHNHTPSGIKMFSPPDIVKMLSFAMAQTNGNIGNGFMGMIGSEPCSSCPDGYRYYHYMINFNGTSQELAGFLYNANWDLESLKDDYRDKEKELSENLSYTNQLGGNLNSNGLQKLFFDTLKNMKMEGKVSLQKIEDNGTVQSVTLNSNGSSTTATPCP</sequence>
<feature type="compositionally biased region" description="Gly residues" evidence="1">
    <location>
        <begin position="199"/>
        <end position="217"/>
    </location>
</feature>
<feature type="region of interest" description="Disordered" evidence="1">
    <location>
        <begin position="199"/>
        <end position="276"/>
    </location>
</feature>
<dbReference type="EMBL" id="PPEI02000001">
    <property type="protein sequence ID" value="PWN67678.1"/>
    <property type="molecule type" value="Genomic_DNA"/>
</dbReference>
<dbReference type="Proteomes" id="UP000236182">
    <property type="component" value="Unassembled WGS sequence"/>
</dbReference>
<name>A0A316X8M6_9FLAO</name>
<evidence type="ECO:0000313" key="3">
    <source>
        <dbReference type="Proteomes" id="UP000236182"/>
    </source>
</evidence>
<evidence type="ECO:0000256" key="1">
    <source>
        <dbReference type="SAM" id="MobiDB-lite"/>
    </source>
</evidence>
<evidence type="ECO:0000313" key="2">
    <source>
        <dbReference type="EMBL" id="PWN67678.1"/>
    </source>
</evidence>
<dbReference type="AlphaFoldDB" id="A0A316X8M6"/>
<gene>
    <name evidence="2" type="ORF">C1638_003545</name>
</gene>
<keyword evidence="3" id="KW-1185">Reference proteome</keyword>
<feature type="compositionally biased region" description="Polar residues" evidence="1">
    <location>
        <begin position="266"/>
        <end position="275"/>
    </location>
</feature>
<protein>
    <submittedName>
        <fullName evidence="2">Uncharacterized protein</fullName>
    </submittedName>
</protein>
<proteinExistence type="predicted"/>